<protein>
    <recommendedName>
        <fullName evidence="1">BioF2-like acetyltransferase domain-containing protein</fullName>
    </recommendedName>
</protein>
<evidence type="ECO:0000313" key="2">
    <source>
        <dbReference type="EMBL" id="EQB08939.1"/>
    </source>
</evidence>
<dbReference type="PATRIC" id="fig|1096930.3.peg.4038"/>
<gene>
    <name evidence="2" type="ORF">L284_20535</name>
</gene>
<feature type="domain" description="BioF2-like acetyltransferase" evidence="1">
    <location>
        <begin position="162"/>
        <end position="293"/>
    </location>
</feature>
<dbReference type="eggNOG" id="COG5653">
    <property type="taxonomic scope" value="Bacteria"/>
</dbReference>
<comment type="caution">
    <text evidence="2">The sequence shown here is derived from an EMBL/GenBank/DDBJ whole genome shotgun (WGS) entry which is preliminary data.</text>
</comment>
<organism evidence="2 3">
    <name type="scientific">Novosphingobium lindaniclasticum LE124</name>
    <dbReference type="NCBI Taxonomy" id="1096930"/>
    <lineage>
        <taxon>Bacteria</taxon>
        <taxon>Pseudomonadati</taxon>
        <taxon>Pseudomonadota</taxon>
        <taxon>Alphaproteobacteria</taxon>
        <taxon>Sphingomonadales</taxon>
        <taxon>Sphingomonadaceae</taxon>
        <taxon>Novosphingobium</taxon>
    </lineage>
</organism>
<dbReference type="Pfam" id="PF13480">
    <property type="entry name" value="Acetyltransf_6"/>
    <property type="match status" value="1"/>
</dbReference>
<accession>T0IH27</accession>
<keyword evidence="3" id="KW-1185">Reference proteome</keyword>
<dbReference type="AlphaFoldDB" id="T0IH27"/>
<evidence type="ECO:0000259" key="1">
    <source>
        <dbReference type="Pfam" id="PF13480"/>
    </source>
</evidence>
<name>T0IH27_9SPHN</name>
<dbReference type="InterPro" id="IPR016181">
    <property type="entry name" value="Acyl_CoA_acyltransferase"/>
</dbReference>
<dbReference type="Proteomes" id="UP000015527">
    <property type="component" value="Unassembled WGS sequence"/>
</dbReference>
<dbReference type="InterPro" id="IPR038740">
    <property type="entry name" value="BioF2-like_GNAT_dom"/>
</dbReference>
<reference evidence="2 3" key="1">
    <citation type="journal article" date="2013" name="Genome Announc.">
        <title>Genome Sequence of Novosphingobium lindaniclasticum LE124T, Isolated from a Hexachlorocyclohexane Dumpsite.</title>
        <authorList>
            <person name="Saxena A."/>
            <person name="Nayyar N."/>
            <person name="Sangwan N."/>
            <person name="Kumari R."/>
            <person name="Khurana J.P."/>
            <person name="Lal R."/>
        </authorList>
    </citation>
    <scope>NUCLEOTIDE SEQUENCE [LARGE SCALE GENOMIC DNA]</scope>
    <source>
        <strain evidence="2 3">LE124</strain>
    </source>
</reference>
<dbReference type="SUPFAM" id="SSF55729">
    <property type="entry name" value="Acyl-CoA N-acyltransferases (Nat)"/>
    <property type="match status" value="1"/>
</dbReference>
<dbReference type="Gene3D" id="3.40.630.30">
    <property type="match status" value="1"/>
</dbReference>
<sequence length="338" mass="37750">MIKVDYHRDLKQVQSDGQLTAWLSDSNQHAPFDRLAWFEGLAEHCGLLPMLAVARDGSDLAVLPLQGDGGHLHALSNWYTFRYRPLASRSDALLGALAQGLAAEARRVTLSAVPDEDRSATRLETAFRKAGWLVRRTACDTNHILPVGGRSYDQYLAARPGKLRTTLRRKSGKVETRVLDRFDEQVWRAYESIYAESWKPEEGSPAFLRAFAAAEGRAGRLRLGIAHADGEPVAAQMWTVEGGTAWIHKLAHRDAAKPLSPGSVLSAALFRHVIDEDRVDLVDFGTGDDPYKRDWMEIVRLRYRLDMFRPGSPRNWPILGRNLLRAGAQYLAATAKRG</sequence>
<dbReference type="EMBL" id="ATHL01000139">
    <property type="protein sequence ID" value="EQB08939.1"/>
    <property type="molecule type" value="Genomic_DNA"/>
</dbReference>
<proteinExistence type="predicted"/>
<dbReference type="RefSeq" id="WP_021235793.1">
    <property type="nucleotide sequence ID" value="NZ_ATHL01000139.1"/>
</dbReference>
<evidence type="ECO:0000313" key="3">
    <source>
        <dbReference type="Proteomes" id="UP000015527"/>
    </source>
</evidence>